<dbReference type="PROSITE" id="PS01063">
    <property type="entry name" value="SIGMA70_ECF"/>
    <property type="match status" value="1"/>
</dbReference>
<dbReference type="Pfam" id="PF08281">
    <property type="entry name" value="Sigma70_r4_2"/>
    <property type="match status" value="1"/>
</dbReference>
<evidence type="ECO:0000256" key="3">
    <source>
        <dbReference type="ARBA" id="ARBA00023082"/>
    </source>
</evidence>
<evidence type="ECO:0000256" key="6">
    <source>
        <dbReference type="RuleBase" id="RU000716"/>
    </source>
</evidence>
<evidence type="ECO:0000313" key="10">
    <source>
        <dbReference type="Proteomes" id="UP000237889"/>
    </source>
</evidence>
<dbReference type="Pfam" id="PF04542">
    <property type="entry name" value="Sigma70_r2"/>
    <property type="match status" value="1"/>
</dbReference>
<gene>
    <name evidence="9" type="ORF">C6569_13255</name>
</gene>
<feature type="domain" description="RNA polymerase sigma-70 region 2" evidence="7">
    <location>
        <begin position="51"/>
        <end position="116"/>
    </location>
</feature>
<evidence type="ECO:0000256" key="5">
    <source>
        <dbReference type="ARBA" id="ARBA00023163"/>
    </source>
</evidence>
<keyword evidence="3 6" id="KW-0731">Sigma factor</keyword>
<dbReference type="NCBIfam" id="NF004113">
    <property type="entry name" value="PRK05602.1"/>
    <property type="match status" value="1"/>
</dbReference>
<dbReference type="KEGG" id="phr:C6569_13255"/>
<name>A0A2S0NCR7_9HYPH</name>
<dbReference type="GO" id="GO:0016987">
    <property type="term" value="F:sigma factor activity"/>
    <property type="evidence" value="ECO:0007669"/>
    <property type="project" value="UniProtKB-KW"/>
</dbReference>
<dbReference type="InterPro" id="IPR013249">
    <property type="entry name" value="RNA_pol_sigma70_r4_t2"/>
</dbReference>
<dbReference type="InterPro" id="IPR007627">
    <property type="entry name" value="RNA_pol_sigma70_r2"/>
</dbReference>
<organism evidence="9 10">
    <name type="scientific">Phreatobacter cathodiphilus</name>
    <dbReference type="NCBI Taxonomy" id="1868589"/>
    <lineage>
        <taxon>Bacteria</taxon>
        <taxon>Pseudomonadati</taxon>
        <taxon>Pseudomonadota</taxon>
        <taxon>Alphaproteobacteria</taxon>
        <taxon>Hyphomicrobiales</taxon>
        <taxon>Phreatobacteraceae</taxon>
        <taxon>Phreatobacter</taxon>
    </lineage>
</organism>
<accession>A0A2S0NCR7</accession>
<dbReference type="InterPro" id="IPR013325">
    <property type="entry name" value="RNA_pol_sigma_r2"/>
</dbReference>
<evidence type="ECO:0000259" key="7">
    <source>
        <dbReference type="Pfam" id="PF04542"/>
    </source>
</evidence>
<evidence type="ECO:0000259" key="8">
    <source>
        <dbReference type="Pfam" id="PF08281"/>
    </source>
</evidence>
<dbReference type="Gene3D" id="1.10.10.10">
    <property type="entry name" value="Winged helix-like DNA-binding domain superfamily/Winged helix DNA-binding domain"/>
    <property type="match status" value="1"/>
</dbReference>
<dbReference type="InterPro" id="IPR014284">
    <property type="entry name" value="RNA_pol_sigma-70_dom"/>
</dbReference>
<dbReference type="NCBIfam" id="TIGR02937">
    <property type="entry name" value="sigma70-ECF"/>
    <property type="match status" value="1"/>
</dbReference>
<evidence type="ECO:0000256" key="4">
    <source>
        <dbReference type="ARBA" id="ARBA00023125"/>
    </source>
</evidence>
<dbReference type="CDD" id="cd06171">
    <property type="entry name" value="Sigma70_r4"/>
    <property type="match status" value="1"/>
</dbReference>
<dbReference type="PANTHER" id="PTHR43133:SF8">
    <property type="entry name" value="RNA POLYMERASE SIGMA FACTOR HI_1459-RELATED"/>
    <property type="match status" value="1"/>
</dbReference>
<keyword evidence="10" id="KW-1185">Reference proteome</keyword>
<dbReference type="SUPFAM" id="SSF88659">
    <property type="entry name" value="Sigma3 and sigma4 domains of RNA polymerase sigma factors"/>
    <property type="match status" value="1"/>
</dbReference>
<dbReference type="Proteomes" id="UP000237889">
    <property type="component" value="Chromosome"/>
</dbReference>
<proteinExistence type="inferred from homology"/>
<dbReference type="GO" id="GO:0006352">
    <property type="term" value="P:DNA-templated transcription initiation"/>
    <property type="evidence" value="ECO:0007669"/>
    <property type="project" value="InterPro"/>
</dbReference>
<dbReference type="InterPro" id="IPR013324">
    <property type="entry name" value="RNA_pol_sigma_r3/r4-like"/>
</dbReference>
<reference evidence="9 10" key="1">
    <citation type="submission" date="2018-03" db="EMBL/GenBank/DDBJ databases">
        <title>Genome sequencing of Phreatobacter sp.</title>
        <authorList>
            <person name="Kim S.-J."/>
            <person name="Heo J."/>
            <person name="Kwon S.-W."/>
        </authorList>
    </citation>
    <scope>NUCLEOTIDE SEQUENCE [LARGE SCALE GENOMIC DNA]</scope>
    <source>
        <strain evidence="9 10">S-12</strain>
    </source>
</reference>
<dbReference type="NCBIfam" id="NF009190">
    <property type="entry name" value="PRK12538.1"/>
    <property type="match status" value="1"/>
</dbReference>
<dbReference type="InterPro" id="IPR036388">
    <property type="entry name" value="WH-like_DNA-bd_sf"/>
</dbReference>
<evidence type="ECO:0000256" key="2">
    <source>
        <dbReference type="ARBA" id="ARBA00023015"/>
    </source>
</evidence>
<sequence>MTIGAPVMTDGDSGERKAGIQAMPAFVRPPDADDLLLRRIGCGEEAAFRALVERHIDRAYALALRILQNGADAEDVVQETLLKIWNSRGSWEEGRARFSTWLYRVVTNRCLDIRRQPRMEEMEAAPEVADGQPDALTSLHRHEVSDLLQKAMDRLPDQQRVAIILSYFDDLGNAEIAEVMETTVSAVESLLKRGRQALRKLLNRAERDIRQSFTDD</sequence>
<dbReference type="RefSeq" id="WP_106749301.1">
    <property type="nucleotide sequence ID" value="NZ_CP027668.1"/>
</dbReference>
<dbReference type="GO" id="GO:0003677">
    <property type="term" value="F:DNA binding"/>
    <property type="evidence" value="ECO:0007669"/>
    <property type="project" value="UniProtKB-KW"/>
</dbReference>
<keyword evidence="2 6" id="KW-0805">Transcription regulation</keyword>
<evidence type="ECO:0000313" key="9">
    <source>
        <dbReference type="EMBL" id="AVO45960.1"/>
    </source>
</evidence>
<dbReference type="AlphaFoldDB" id="A0A2S0NCR7"/>
<keyword evidence="4 6" id="KW-0238">DNA-binding</keyword>
<dbReference type="OrthoDB" id="9780326at2"/>
<dbReference type="InterPro" id="IPR039425">
    <property type="entry name" value="RNA_pol_sigma-70-like"/>
</dbReference>
<dbReference type="SUPFAM" id="SSF88946">
    <property type="entry name" value="Sigma2 domain of RNA polymerase sigma factors"/>
    <property type="match status" value="1"/>
</dbReference>
<dbReference type="PANTHER" id="PTHR43133">
    <property type="entry name" value="RNA POLYMERASE ECF-TYPE SIGMA FACTO"/>
    <property type="match status" value="1"/>
</dbReference>
<dbReference type="EMBL" id="CP027668">
    <property type="protein sequence ID" value="AVO45960.1"/>
    <property type="molecule type" value="Genomic_DNA"/>
</dbReference>
<dbReference type="InterPro" id="IPR000838">
    <property type="entry name" value="RNA_pol_sigma70_ECF_CS"/>
</dbReference>
<dbReference type="Gene3D" id="1.10.1740.10">
    <property type="match status" value="1"/>
</dbReference>
<evidence type="ECO:0000256" key="1">
    <source>
        <dbReference type="ARBA" id="ARBA00010641"/>
    </source>
</evidence>
<feature type="domain" description="RNA polymerase sigma factor 70 region 4 type 2" evidence="8">
    <location>
        <begin position="146"/>
        <end position="198"/>
    </location>
</feature>
<protein>
    <recommendedName>
        <fullName evidence="6">RNA polymerase sigma factor</fullName>
    </recommendedName>
</protein>
<keyword evidence="5 6" id="KW-0804">Transcription</keyword>
<comment type="similarity">
    <text evidence="1 6">Belongs to the sigma-70 factor family. ECF subfamily.</text>
</comment>